<sequence>MRIEQFIFQMGVDRKALTQIMQSVYSSTLQSFHPLLTQLQSIYTYKEAIKLISDHHKKQEEHKQAEMENDLMKSTMSDHLFLYMQMIASFIHSLKTF</sequence>
<accession>A0A0C2QWZ0</accession>
<comment type="caution">
    <text evidence="1">The sequence shown here is derived from an EMBL/GenBank/DDBJ whole genome shotgun (WGS) entry which is preliminary data.</text>
</comment>
<keyword evidence="2" id="KW-1185">Reference proteome</keyword>
<dbReference type="Proteomes" id="UP000031938">
    <property type="component" value="Unassembled WGS sequence"/>
</dbReference>
<evidence type="ECO:0000313" key="1">
    <source>
        <dbReference type="EMBL" id="KIL42585.1"/>
    </source>
</evidence>
<dbReference type="RefSeq" id="WP_041090981.1">
    <property type="nucleotide sequence ID" value="NZ_JXRP01000022.1"/>
</dbReference>
<evidence type="ECO:0000313" key="2">
    <source>
        <dbReference type="Proteomes" id="UP000031938"/>
    </source>
</evidence>
<reference evidence="1 2" key="1">
    <citation type="submission" date="2015-01" db="EMBL/GenBank/DDBJ databases">
        <title>Genome sequencing of Jeotgalibacillus soli.</title>
        <authorList>
            <person name="Goh K.M."/>
            <person name="Chan K.-G."/>
            <person name="Yaakop A.S."/>
            <person name="Ee R."/>
            <person name="Gan H.M."/>
            <person name="Chan C.S."/>
        </authorList>
    </citation>
    <scope>NUCLEOTIDE SEQUENCE [LARGE SCALE GENOMIC DNA]</scope>
    <source>
        <strain evidence="1 2">P9</strain>
    </source>
</reference>
<name>A0A0C2QWZ0_9BACL</name>
<organism evidence="1 2">
    <name type="scientific">Jeotgalibacillus soli</name>
    <dbReference type="NCBI Taxonomy" id="889306"/>
    <lineage>
        <taxon>Bacteria</taxon>
        <taxon>Bacillati</taxon>
        <taxon>Bacillota</taxon>
        <taxon>Bacilli</taxon>
        <taxon>Bacillales</taxon>
        <taxon>Caryophanaceae</taxon>
        <taxon>Jeotgalibacillus</taxon>
    </lineage>
</organism>
<proteinExistence type="predicted"/>
<dbReference type="STRING" id="889306.KP78_38080"/>
<dbReference type="PATRIC" id="fig|889306.3.peg.3825"/>
<gene>
    <name evidence="1" type="ORF">KP78_38080</name>
</gene>
<protein>
    <submittedName>
        <fullName evidence="1">Uncharacterized protein</fullName>
    </submittedName>
</protein>
<dbReference type="AlphaFoldDB" id="A0A0C2QWZ0"/>
<dbReference type="EMBL" id="JXRP01000022">
    <property type="protein sequence ID" value="KIL42585.1"/>
    <property type="molecule type" value="Genomic_DNA"/>
</dbReference>